<feature type="non-terminal residue" evidence="2">
    <location>
        <position position="43"/>
    </location>
</feature>
<protein>
    <submittedName>
        <fullName evidence="2">Uncharacterized protein</fullName>
    </submittedName>
</protein>
<sequence length="43" mass="4338">VRRGTLRPAGAGAGVLRHAAAPPHGRASASAGRRTRPARRAGL</sequence>
<dbReference type="AlphaFoldDB" id="A0A6J4LKC8"/>
<organism evidence="2">
    <name type="scientific">uncultured Gemmatimonadota bacterium</name>
    <dbReference type="NCBI Taxonomy" id="203437"/>
    <lineage>
        <taxon>Bacteria</taxon>
        <taxon>Pseudomonadati</taxon>
        <taxon>Gemmatimonadota</taxon>
        <taxon>environmental samples</taxon>
    </lineage>
</organism>
<name>A0A6J4LKC8_9BACT</name>
<gene>
    <name evidence="2" type="ORF">AVDCRST_MAG89-2342</name>
</gene>
<feature type="non-terminal residue" evidence="2">
    <location>
        <position position="1"/>
    </location>
</feature>
<dbReference type="EMBL" id="CADCTV010000497">
    <property type="protein sequence ID" value="CAA9335132.1"/>
    <property type="molecule type" value="Genomic_DNA"/>
</dbReference>
<evidence type="ECO:0000256" key="1">
    <source>
        <dbReference type="SAM" id="MobiDB-lite"/>
    </source>
</evidence>
<feature type="compositionally biased region" description="Basic residues" evidence="1">
    <location>
        <begin position="33"/>
        <end position="43"/>
    </location>
</feature>
<reference evidence="2" key="1">
    <citation type="submission" date="2020-02" db="EMBL/GenBank/DDBJ databases">
        <authorList>
            <person name="Meier V. D."/>
        </authorList>
    </citation>
    <scope>NUCLEOTIDE SEQUENCE</scope>
    <source>
        <strain evidence="2">AVDCRST_MAG89</strain>
    </source>
</reference>
<accession>A0A6J4LKC8</accession>
<evidence type="ECO:0000313" key="2">
    <source>
        <dbReference type="EMBL" id="CAA9335132.1"/>
    </source>
</evidence>
<proteinExistence type="predicted"/>
<feature type="region of interest" description="Disordered" evidence="1">
    <location>
        <begin position="1"/>
        <end position="43"/>
    </location>
</feature>